<keyword evidence="5" id="KW-0547">Nucleotide-binding</keyword>
<dbReference type="GO" id="GO:0016020">
    <property type="term" value="C:membrane"/>
    <property type="evidence" value="ECO:0007669"/>
    <property type="project" value="InterPro"/>
</dbReference>
<keyword evidence="7" id="KW-0067">ATP-binding</keyword>
<evidence type="ECO:0000259" key="11">
    <source>
        <dbReference type="Pfam" id="PF07730"/>
    </source>
</evidence>
<keyword evidence="4" id="KW-0808">Transferase</keyword>
<comment type="caution">
    <text evidence="12">The sequence shown here is derived from an EMBL/GenBank/DDBJ whole genome shotgun (WGS) entry which is preliminary data.</text>
</comment>
<dbReference type="Gene3D" id="3.30.565.10">
    <property type="entry name" value="Histidine kinase-like ATPase, C-terminal domain"/>
    <property type="match status" value="1"/>
</dbReference>
<dbReference type="SUPFAM" id="SSF55874">
    <property type="entry name" value="ATPase domain of HSP90 chaperone/DNA topoisomerase II/histidine kinase"/>
    <property type="match status" value="1"/>
</dbReference>
<keyword evidence="8" id="KW-0902">Two-component regulatory system</keyword>
<keyword evidence="9" id="KW-1133">Transmembrane helix</keyword>
<dbReference type="Pfam" id="PF07730">
    <property type="entry name" value="HisKA_3"/>
    <property type="match status" value="1"/>
</dbReference>
<evidence type="ECO:0000256" key="6">
    <source>
        <dbReference type="ARBA" id="ARBA00022777"/>
    </source>
</evidence>
<evidence type="ECO:0000256" key="4">
    <source>
        <dbReference type="ARBA" id="ARBA00022679"/>
    </source>
</evidence>
<proteinExistence type="predicted"/>
<dbReference type="Pfam" id="PF02518">
    <property type="entry name" value="HATPase_c"/>
    <property type="match status" value="1"/>
</dbReference>
<evidence type="ECO:0000256" key="7">
    <source>
        <dbReference type="ARBA" id="ARBA00022840"/>
    </source>
</evidence>
<dbReference type="EMBL" id="RFFG01000035">
    <property type="protein sequence ID" value="RMI42231.1"/>
    <property type="molecule type" value="Genomic_DNA"/>
</dbReference>
<keyword evidence="13" id="KW-1185">Reference proteome</keyword>
<dbReference type="OrthoDB" id="227596at2"/>
<dbReference type="GO" id="GO:0000155">
    <property type="term" value="F:phosphorelay sensor kinase activity"/>
    <property type="evidence" value="ECO:0007669"/>
    <property type="project" value="InterPro"/>
</dbReference>
<feature type="transmembrane region" description="Helical" evidence="9">
    <location>
        <begin position="106"/>
        <end position="122"/>
    </location>
</feature>
<dbReference type="InterPro" id="IPR050482">
    <property type="entry name" value="Sensor_HK_TwoCompSys"/>
</dbReference>
<dbReference type="GO" id="GO:0005524">
    <property type="term" value="F:ATP binding"/>
    <property type="evidence" value="ECO:0007669"/>
    <property type="project" value="UniProtKB-KW"/>
</dbReference>
<keyword evidence="9" id="KW-0812">Transmembrane</keyword>
<evidence type="ECO:0000256" key="8">
    <source>
        <dbReference type="ARBA" id="ARBA00023012"/>
    </source>
</evidence>
<protein>
    <recommendedName>
        <fullName evidence="2">histidine kinase</fullName>
        <ecNumber evidence="2">2.7.13.3</ecNumber>
    </recommendedName>
</protein>
<keyword evidence="9" id="KW-0472">Membrane</keyword>
<evidence type="ECO:0000256" key="1">
    <source>
        <dbReference type="ARBA" id="ARBA00000085"/>
    </source>
</evidence>
<dbReference type="InterPro" id="IPR036890">
    <property type="entry name" value="HATPase_C_sf"/>
</dbReference>
<feature type="domain" description="Histidine kinase/HSP90-like ATPase" evidence="10">
    <location>
        <begin position="292"/>
        <end position="381"/>
    </location>
</feature>
<name>A0A3M2LXR2_9ACTN</name>
<feature type="transmembrane region" description="Helical" evidence="9">
    <location>
        <begin position="32"/>
        <end position="49"/>
    </location>
</feature>
<feature type="transmembrane region" description="Helical" evidence="9">
    <location>
        <begin position="5"/>
        <end position="26"/>
    </location>
</feature>
<feature type="domain" description="Signal transduction histidine kinase subgroup 3 dimerisation and phosphoacceptor" evidence="11">
    <location>
        <begin position="168"/>
        <end position="239"/>
    </location>
</feature>
<dbReference type="PANTHER" id="PTHR24421:SF10">
    <property type="entry name" value="NITRATE_NITRITE SENSOR PROTEIN NARQ"/>
    <property type="match status" value="1"/>
</dbReference>
<dbReference type="EC" id="2.7.13.3" evidence="2"/>
<reference evidence="12 13" key="1">
    <citation type="submission" date="2018-10" db="EMBL/GenBank/DDBJ databases">
        <title>Isolation from soil.</title>
        <authorList>
            <person name="Hu J."/>
        </authorList>
    </citation>
    <scope>NUCLEOTIDE SEQUENCE [LARGE SCALE GENOMIC DNA]</scope>
    <source>
        <strain evidence="12 13">NEAU-Ht49</strain>
    </source>
</reference>
<evidence type="ECO:0000256" key="2">
    <source>
        <dbReference type="ARBA" id="ARBA00012438"/>
    </source>
</evidence>
<dbReference type="Proteomes" id="UP000282674">
    <property type="component" value="Unassembled WGS sequence"/>
</dbReference>
<sequence>MGGCLFRLLAWGCAALYLMLCLAVSYAHRSPWDLATIVVAAVAGYACLARRGLERWATASAFASLALTWALATMAPGTRDQAALVEVTGLLVLVARMAWTAPQGRVIAMTALVGVPVVLTPLRGSPFLLLVLTGPLTVLAAIAIGAGLYLRALDTRRRRALSDARRDERLELARDLHDFVAHHVTGIVVQAQAARFAAGSGAAAQSPEQLDRMFGQIEKAGTEALTSMRRMVGLLRDAQDGVRPGGAPEGGATRPVGDLTQIADLVDGFGDTPPAALALADDLGELPPEVVTSAHRVVQEALTNARKHAADATVVRVSVARLGDGSVEVAVRDDGQGRGRRLPSGGFGLAGLAERVDAVDGRLTAGPRPEGGWEVVAVIPVSGG</sequence>
<evidence type="ECO:0000313" key="12">
    <source>
        <dbReference type="EMBL" id="RMI42231.1"/>
    </source>
</evidence>
<feature type="transmembrane region" description="Helical" evidence="9">
    <location>
        <begin position="128"/>
        <end position="150"/>
    </location>
</feature>
<dbReference type="InterPro" id="IPR011712">
    <property type="entry name" value="Sig_transdc_His_kin_sub3_dim/P"/>
</dbReference>
<keyword evidence="6 12" id="KW-0418">Kinase</keyword>
<dbReference type="GO" id="GO:0046983">
    <property type="term" value="F:protein dimerization activity"/>
    <property type="evidence" value="ECO:0007669"/>
    <property type="project" value="InterPro"/>
</dbReference>
<accession>A0A3M2LXR2</accession>
<comment type="catalytic activity">
    <reaction evidence="1">
        <text>ATP + protein L-histidine = ADP + protein N-phospho-L-histidine.</text>
        <dbReference type="EC" id="2.7.13.3"/>
    </reaction>
</comment>
<dbReference type="InterPro" id="IPR003594">
    <property type="entry name" value="HATPase_dom"/>
</dbReference>
<evidence type="ECO:0000256" key="9">
    <source>
        <dbReference type="SAM" id="Phobius"/>
    </source>
</evidence>
<evidence type="ECO:0000256" key="3">
    <source>
        <dbReference type="ARBA" id="ARBA00022553"/>
    </source>
</evidence>
<feature type="transmembrane region" description="Helical" evidence="9">
    <location>
        <begin position="56"/>
        <end position="75"/>
    </location>
</feature>
<dbReference type="PANTHER" id="PTHR24421">
    <property type="entry name" value="NITRATE/NITRITE SENSOR PROTEIN NARX-RELATED"/>
    <property type="match status" value="1"/>
</dbReference>
<gene>
    <name evidence="12" type="ORF">EBO15_20515</name>
</gene>
<dbReference type="Gene3D" id="1.20.5.1930">
    <property type="match status" value="1"/>
</dbReference>
<keyword evidence="3" id="KW-0597">Phosphoprotein</keyword>
<dbReference type="AlphaFoldDB" id="A0A3M2LXR2"/>
<evidence type="ECO:0000313" key="13">
    <source>
        <dbReference type="Proteomes" id="UP000282674"/>
    </source>
</evidence>
<dbReference type="CDD" id="cd16917">
    <property type="entry name" value="HATPase_UhpB-NarQ-NarX-like"/>
    <property type="match status" value="1"/>
</dbReference>
<organism evidence="12 13">
    <name type="scientific">Actinomadura harenae</name>
    <dbReference type="NCBI Taxonomy" id="2483351"/>
    <lineage>
        <taxon>Bacteria</taxon>
        <taxon>Bacillati</taxon>
        <taxon>Actinomycetota</taxon>
        <taxon>Actinomycetes</taxon>
        <taxon>Streptosporangiales</taxon>
        <taxon>Thermomonosporaceae</taxon>
        <taxon>Actinomadura</taxon>
    </lineage>
</organism>
<evidence type="ECO:0000259" key="10">
    <source>
        <dbReference type="Pfam" id="PF02518"/>
    </source>
</evidence>
<evidence type="ECO:0000256" key="5">
    <source>
        <dbReference type="ARBA" id="ARBA00022741"/>
    </source>
</evidence>